<feature type="transmembrane region" description="Helical" evidence="1">
    <location>
        <begin position="183"/>
        <end position="205"/>
    </location>
</feature>
<name>A0A395M8U3_9HYPO</name>
<reference evidence="2 3" key="1">
    <citation type="journal article" date="2018" name="PLoS Pathog.">
        <title>Evolution of structural diversity of trichothecenes, a family of toxins produced by plant pathogenic and entomopathogenic fungi.</title>
        <authorList>
            <person name="Proctor R.H."/>
            <person name="McCormick S.P."/>
            <person name="Kim H.S."/>
            <person name="Cardoza R.E."/>
            <person name="Stanley A.M."/>
            <person name="Lindo L."/>
            <person name="Kelly A."/>
            <person name="Brown D.W."/>
            <person name="Lee T."/>
            <person name="Vaughan M.M."/>
            <person name="Alexander N.J."/>
            <person name="Busman M."/>
            <person name="Gutierrez S."/>
        </authorList>
    </citation>
    <scope>NUCLEOTIDE SEQUENCE [LARGE SCALE GENOMIC DNA]</scope>
    <source>
        <strain evidence="2 3">NRRL 13405</strain>
    </source>
</reference>
<evidence type="ECO:0000313" key="3">
    <source>
        <dbReference type="Proteomes" id="UP000265631"/>
    </source>
</evidence>
<dbReference type="EMBL" id="PXXK01000445">
    <property type="protein sequence ID" value="RFN44288.1"/>
    <property type="molecule type" value="Genomic_DNA"/>
</dbReference>
<feature type="transmembrane region" description="Helical" evidence="1">
    <location>
        <begin position="225"/>
        <end position="249"/>
    </location>
</feature>
<accession>A0A395M8U3</accession>
<gene>
    <name evidence="2" type="ORF">FIE12Z_11475</name>
</gene>
<keyword evidence="1" id="KW-0812">Transmembrane</keyword>
<keyword evidence="3" id="KW-1185">Reference proteome</keyword>
<keyword evidence="1" id="KW-1133">Transmembrane helix</keyword>
<dbReference type="AlphaFoldDB" id="A0A395M8U3"/>
<proteinExistence type="predicted"/>
<feature type="transmembrane region" description="Helical" evidence="1">
    <location>
        <begin position="306"/>
        <end position="324"/>
    </location>
</feature>
<feature type="transmembrane region" description="Helical" evidence="1">
    <location>
        <begin position="270"/>
        <end position="286"/>
    </location>
</feature>
<dbReference type="STRING" id="2594813.A0A395M8U3"/>
<protein>
    <submittedName>
        <fullName evidence="2">Uncharacterized protein</fullName>
    </submittedName>
</protein>
<evidence type="ECO:0000256" key="1">
    <source>
        <dbReference type="SAM" id="Phobius"/>
    </source>
</evidence>
<comment type="caution">
    <text evidence="2">The sequence shown here is derived from an EMBL/GenBank/DDBJ whole genome shotgun (WGS) entry which is preliminary data.</text>
</comment>
<evidence type="ECO:0000313" key="2">
    <source>
        <dbReference type="EMBL" id="RFN44288.1"/>
    </source>
</evidence>
<organism evidence="2 3">
    <name type="scientific">Fusarium flagelliforme</name>
    <dbReference type="NCBI Taxonomy" id="2675880"/>
    <lineage>
        <taxon>Eukaryota</taxon>
        <taxon>Fungi</taxon>
        <taxon>Dikarya</taxon>
        <taxon>Ascomycota</taxon>
        <taxon>Pezizomycotina</taxon>
        <taxon>Sordariomycetes</taxon>
        <taxon>Hypocreomycetidae</taxon>
        <taxon>Hypocreales</taxon>
        <taxon>Nectriaceae</taxon>
        <taxon>Fusarium</taxon>
        <taxon>Fusarium incarnatum-equiseti species complex</taxon>
    </lineage>
</organism>
<dbReference type="Proteomes" id="UP000265631">
    <property type="component" value="Unassembled WGS sequence"/>
</dbReference>
<keyword evidence="1" id="KW-0472">Membrane</keyword>
<sequence length="362" mass="40294">MASLCNYTHPELQITEGLVRHDAGILFPYNPEFYDTATGLYGPGAIYCWYMLLASVLASWFYGYAAGRRPTLSSDLVGALAYPAFAATDLLRQCIRMIGIKDRGVAISCLAFDSHPTPGFYYFSTEPLDMKKIPPEVLDLGQRIIDILGPCKVSWTAGMFLCLLMLSFIRLDKVPAPKLRNMPPCYLVIFATFSYICLSLTFFYSSMGDFGEAYLQVIFEIFHQVILMATPILITLVLSLIPVSIVTFISSWKKGEEVAAQAALKNIKDGGLVMAVFILPSIWMIFYLDMSNIPDLAIRITERDQLATLIVGVVTLIYTILDLLDLIPVPAEVVIDDEAIEMLAPQDVEESDSTTDDVHIYL</sequence>